<name>A0A174G5G3_9BACE</name>
<feature type="domain" description="ATPase" evidence="1">
    <location>
        <begin position="7"/>
        <end position="181"/>
    </location>
</feature>
<dbReference type="AlphaFoldDB" id="A0A174G5G3"/>
<dbReference type="Gene3D" id="3.40.50.300">
    <property type="entry name" value="P-loop containing nucleotide triphosphate hydrolases"/>
    <property type="match status" value="1"/>
</dbReference>
<dbReference type="GO" id="GO:0005524">
    <property type="term" value="F:ATP binding"/>
    <property type="evidence" value="ECO:0007669"/>
    <property type="project" value="InterPro"/>
</dbReference>
<evidence type="ECO:0000313" key="3">
    <source>
        <dbReference type="Proteomes" id="UP000095657"/>
    </source>
</evidence>
<dbReference type="SUPFAM" id="SSF46785">
    <property type="entry name" value="Winged helix' DNA-binding domain"/>
    <property type="match status" value="1"/>
</dbReference>
<dbReference type="RefSeq" id="WP_008665039.1">
    <property type="nucleotide sequence ID" value="NZ_CZAI01000001.1"/>
</dbReference>
<dbReference type="Gene3D" id="1.10.10.10">
    <property type="entry name" value="Winged helix-like DNA-binding domain superfamily/Winged helix DNA-binding domain"/>
    <property type="match status" value="1"/>
</dbReference>
<accession>A0A174G5G3</accession>
<dbReference type="InterPro" id="IPR027417">
    <property type="entry name" value="P-loop_NTPase"/>
</dbReference>
<dbReference type="Proteomes" id="UP000095657">
    <property type="component" value="Unassembled WGS sequence"/>
</dbReference>
<dbReference type="InterPro" id="IPR011579">
    <property type="entry name" value="ATPase_dom"/>
</dbReference>
<dbReference type="InterPro" id="IPR036390">
    <property type="entry name" value="WH_DNA-bd_sf"/>
</dbReference>
<gene>
    <name evidence="2" type="ORF">ERS852494_00192</name>
</gene>
<dbReference type="GeneID" id="69482123"/>
<dbReference type="Pfam" id="PF01637">
    <property type="entry name" value="ATPase_2"/>
    <property type="match status" value="1"/>
</dbReference>
<dbReference type="InterPro" id="IPR036388">
    <property type="entry name" value="WH-like_DNA-bd_sf"/>
</dbReference>
<dbReference type="EMBL" id="CZAI01000001">
    <property type="protein sequence ID" value="CUO56120.1"/>
    <property type="molecule type" value="Genomic_DNA"/>
</dbReference>
<dbReference type="STRING" id="47678.ERS852494_00192"/>
<organism evidence="2 3">
    <name type="scientific">Bacteroides caccae</name>
    <dbReference type="NCBI Taxonomy" id="47678"/>
    <lineage>
        <taxon>Bacteria</taxon>
        <taxon>Pseudomonadati</taxon>
        <taxon>Bacteroidota</taxon>
        <taxon>Bacteroidia</taxon>
        <taxon>Bacteroidales</taxon>
        <taxon>Bacteroidaceae</taxon>
        <taxon>Bacteroides</taxon>
    </lineage>
</organism>
<proteinExistence type="predicted"/>
<dbReference type="PANTHER" id="PTHR34704:SF1">
    <property type="entry name" value="ATPASE"/>
    <property type="match status" value="1"/>
</dbReference>
<evidence type="ECO:0000313" key="2">
    <source>
        <dbReference type="EMBL" id="CUO56120.1"/>
    </source>
</evidence>
<dbReference type="SUPFAM" id="SSF52540">
    <property type="entry name" value="P-loop containing nucleoside triphosphate hydrolases"/>
    <property type="match status" value="1"/>
</dbReference>
<evidence type="ECO:0000259" key="1">
    <source>
        <dbReference type="Pfam" id="PF01637"/>
    </source>
</evidence>
<reference evidence="2 3" key="1">
    <citation type="submission" date="2015-09" db="EMBL/GenBank/DDBJ databases">
        <authorList>
            <consortium name="Pathogen Informatics"/>
        </authorList>
    </citation>
    <scope>NUCLEOTIDE SEQUENCE [LARGE SCALE GENOMIC DNA]</scope>
    <source>
        <strain evidence="2 3">2789STDY5834880</strain>
    </source>
</reference>
<dbReference type="PANTHER" id="PTHR34704">
    <property type="entry name" value="ATPASE"/>
    <property type="match status" value="1"/>
</dbReference>
<sequence length="477" mass="56079">MTEKLIGREYECGELERCLESDRSELIIVYGRRRIGKTFLIEQYFEKHFDFWFVGVRGLTTKNQLRRFAKVLKEYSGISSYHFSDWFDAFDALQDYLEHLPADRKRIVFIDEMPWMDSGRSNFVVALENFWNGWAMSRENVMMIATGSATSWMRDKLVGNKGGLHARVTCQLHLAPFTLRETEKYLENRGMFWDRYQILQSYMLLGGVPYYYSILAPEKSLMQNIDLLCFRPDGKLRIEFDELYNALFSNADYYIDTVKVLSAHKSGLTFQEIAKEIKLEGGKLTRVLKNLERCDFIERWSQYGNKKRQEILRLTDFYTLFYYKFIKSNNTKDEQWWSNNFDSQSVTSWMGVSFELVCLRHHNQIKKALGISGMATSVSTWHCKPNEKEQTPGAQIDMIIERADRMIHLCEMKFSEGVYHISQDYEKKLRERMGLFKYLTANKKSLVHTFITTYGVANGKHKSIVHSEVTMDALFNS</sequence>
<protein>
    <submittedName>
        <fullName evidence="2">Putative ATP/GTP-binding protein</fullName>
    </submittedName>
</protein>